<proteinExistence type="predicted"/>
<dbReference type="GO" id="GO:0016758">
    <property type="term" value="F:hexosyltransferase activity"/>
    <property type="evidence" value="ECO:0007669"/>
    <property type="project" value="UniProtKB-ARBA"/>
</dbReference>
<dbReference type="SUPFAM" id="SSF53448">
    <property type="entry name" value="Nucleotide-diphospho-sugar transferases"/>
    <property type="match status" value="1"/>
</dbReference>
<accession>A0A844Y841</accession>
<evidence type="ECO:0000313" key="2">
    <source>
        <dbReference type="EMBL" id="MXO54315.1"/>
    </source>
</evidence>
<dbReference type="RefSeq" id="WP_160661072.1">
    <property type="nucleotide sequence ID" value="NZ_BAABDV010000001.1"/>
</dbReference>
<keyword evidence="3" id="KW-1185">Reference proteome</keyword>
<comment type="caution">
    <text evidence="2">The sequence shown here is derived from an EMBL/GenBank/DDBJ whole genome shotgun (WGS) entry which is preliminary data.</text>
</comment>
<dbReference type="Proteomes" id="UP000430272">
    <property type="component" value="Unassembled WGS sequence"/>
</dbReference>
<reference evidence="2 3" key="1">
    <citation type="submission" date="2019-12" db="EMBL/GenBank/DDBJ databases">
        <title>Genomic-based taxomic classification of the family Erythrobacteraceae.</title>
        <authorList>
            <person name="Xu L."/>
        </authorList>
    </citation>
    <scope>NUCLEOTIDE SEQUENCE [LARGE SCALE GENOMIC DNA]</scope>
    <source>
        <strain evidence="2 3">JCM 17468</strain>
    </source>
</reference>
<dbReference type="EMBL" id="WTYD01000001">
    <property type="protein sequence ID" value="MXO54315.1"/>
    <property type="molecule type" value="Genomic_DNA"/>
</dbReference>
<dbReference type="OrthoDB" id="9813349at2"/>
<dbReference type="PANTHER" id="PTHR22916">
    <property type="entry name" value="GLYCOSYLTRANSFERASE"/>
    <property type="match status" value="1"/>
</dbReference>
<dbReference type="InterPro" id="IPR001173">
    <property type="entry name" value="Glyco_trans_2-like"/>
</dbReference>
<dbReference type="AlphaFoldDB" id="A0A844Y841"/>
<name>A0A844Y841_9SPHN</name>
<evidence type="ECO:0000313" key="3">
    <source>
        <dbReference type="Proteomes" id="UP000430272"/>
    </source>
</evidence>
<dbReference type="PANTHER" id="PTHR22916:SF3">
    <property type="entry name" value="UDP-GLCNAC:BETAGAL BETA-1,3-N-ACETYLGLUCOSAMINYLTRANSFERASE-LIKE PROTEIN 1"/>
    <property type="match status" value="1"/>
</dbReference>
<dbReference type="CDD" id="cd00761">
    <property type="entry name" value="Glyco_tranf_GTA_type"/>
    <property type="match status" value="1"/>
</dbReference>
<evidence type="ECO:0000259" key="1">
    <source>
        <dbReference type="Pfam" id="PF00535"/>
    </source>
</evidence>
<dbReference type="InterPro" id="IPR029044">
    <property type="entry name" value="Nucleotide-diphossugar_trans"/>
</dbReference>
<sequence>MSGDTSPTPPATGGPTGQPIDVSFAVACYNAGAYLEPAIRSALAQQDVTLEVLIVDDGSSDSSREVARRLAEEDSRVIALNTPRNSGPAGARNVALKAMRGRWYAILDADDLLLPDRSRKLLDLAAKRSADMVADNPTEFGEGISESPMFDLAPKEGDALLDLDRYFLDSRLFGPRPGPGYLKPMIRRDAMLRAGLSYNEELQIGEDDELVIRALIAGLRYAVADYSGYRYRKHASSISHRLSLDHLNRMIAAEETIATLLPDDVRTSPAYRGRRSALRRAAAFTRSIEALKRRAPLAAACEIARHPAALTLYSLPLKARLRRMLAAR</sequence>
<dbReference type="Pfam" id="PF00535">
    <property type="entry name" value="Glycos_transf_2"/>
    <property type="match status" value="1"/>
</dbReference>
<gene>
    <name evidence="2" type="ORF">GRI47_09905</name>
</gene>
<keyword evidence="2" id="KW-0808">Transferase</keyword>
<feature type="domain" description="Glycosyltransferase 2-like" evidence="1">
    <location>
        <begin position="23"/>
        <end position="148"/>
    </location>
</feature>
<dbReference type="Gene3D" id="3.90.550.10">
    <property type="entry name" value="Spore Coat Polysaccharide Biosynthesis Protein SpsA, Chain A"/>
    <property type="match status" value="1"/>
</dbReference>
<organism evidence="2 3">
    <name type="scientific">Qipengyuania pelagi</name>
    <dbReference type="NCBI Taxonomy" id="994320"/>
    <lineage>
        <taxon>Bacteria</taxon>
        <taxon>Pseudomonadati</taxon>
        <taxon>Pseudomonadota</taxon>
        <taxon>Alphaproteobacteria</taxon>
        <taxon>Sphingomonadales</taxon>
        <taxon>Erythrobacteraceae</taxon>
        <taxon>Qipengyuania</taxon>
    </lineage>
</organism>
<protein>
    <submittedName>
        <fullName evidence="2">Glycosyltransferase</fullName>
    </submittedName>
</protein>